<feature type="transmembrane region" description="Helical" evidence="7">
    <location>
        <begin position="570"/>
        <end position="590"/>
    </location>
</feature>
<feature type="transmembrane region" description="Helical" evidence="7">
    <location>
        <begin position="173"/>
        <end position="198"/>
    </location>
</feature>
<proteinExistence type="predicted"/>
<keyword evidence="3 7" id="KW-0812">Transmembrane</keyword>
<dbReference type="Gene3D" id="3.30.70.1450">
    <property type="entry name" value="Regulator of K+ conductance, C-terminal domain"/>
    <property type="match status" value="2"/>
</dbReference>
<evidence type="ECO:0000256" key="6">
    <source>
        <dbReference type="ARBA" id="ARBA00023136"/>
    </source>
</evidence>
<dbReference type="RefSeq" id="WP_142712580.1">
    <property type="nucleotide sequence ID" value="NZ_FXTH01000001.1"/>
</dbReference>
<dbReference type="SUPFAM" id="SSF116726">
    <property type="entry name" value="TrkA C-terminal domain-like"/>
    <property type="match status" value="2"/>
</dbReference>
<keyword evidence="10" id="KW-1185">Reference proteome</keyword>
<evidence type="ECO:0000313" key="10">
    <source>
        <dbReference type="Proteomes" id="UP000317593"/>
    </source>
</evidence>
<dbReference type="Proteomes" id="UP000317593">
    <property type="component" value="Unassembled WGS sequence"/>
</dbReference>
<feature type="transmembrane region" description="Helical" evidence="7">
    <location>
        <begin position="446"/>
        <end position="466"/>
    </location>
</feature>
<evidence type="ECO:0000256" key="3">
    <source>
        <dbReference type="ARBA" id="ARBA00022692"/>
    </source>
</evidence>
<dbReference type="Pfam" id="PF02080">
    <property type="entry name" value="TrkA_C"/>
    <property type="match status" value="1"/>
</dbReference>
<dbReference type="InterPro" id="IPR006037">
    <property type="entry name" value="RCK_C"/>
</dbReference>
<organism evidence="9 10">
    <name type="scientific">Fodinibius sediminis</name>
    <dbReference type="NCBI Taxonomy" id="1214077"/>
    <lineage>
        <taxon>Bacteria</taxon>
        <taxon>Pseudomonadati</taxon>
        <taxon>Balneolota</taxon>
        <taxon>Balneolia</taxon>
        <taxon>Balneolales</taxon>
        <taxon>Balneolaceae</taxon>
        <taxon>Fodinibius</taxon>
    </lineage>
</organism>
<dbReference type="EMBL" id="FXTH01000001">
    <property type="protein sequence ID" value="SMO33891.1"/>
    <property type="molecule type" value="Genomic_DNA"/>
</dbReference>
<feature type="transmembrane region" description="Helical" evidence="7">
    <location>
        <begin position="136"/>
        <end position="161"/>
    </location>
</feature>
<keyword evidence="6 7" id="KW-0472">Membrane</keyword>
<feature type="transmembrane region" description="Helical" evidence="7">
    <location>
        <begin position="27"/>
        <end position="45"/>
    </location>
</feature>
<feature type="transmembrane region" description="Helical" evidence="7">
    <location>
        <begin position="478"/>
        <end position="504"/>
    </location>
</feature>
<keyword evidence="4" id="KW-0677">Repeat</keyword>
<reference evidence="9 10" key="1">
    <citation type="submission" date="2017-05" db="EMBL/GenBank/DDBJ databases">
        <authorList>
            <person name="Varghese N."/>
            <person name="Submissions S."/>
        </authorList>
    </citation>
    <scope>NUCLEOTIDE SEQUENCE [LARGE SCALE GENOMIC DNA]</scope>
    <source>
        <strain evidence="9 10">DSM 21194</strain>
    </source>
</reference>
<accession>A0A521AGG0</accession>
<feature type="transmembrane region" description="Helical" evidence="7">
    <location>
        <begin position="91"/>
        <end position="124"/>
    </location>
</feature>
<dbReference type="InterPro" id="IPR004680">
    <property type="entry name" value="Cit_transptr-like_dom"/>
</dbReference>
<comment type="subcellular location">
    <subcellularLocation>
        <location evidence="1">Membrane</location>
        <topology evidence="1">Multi-pass membrane protein</topology>
    </subcellularLocation>
</comment>
<evidence type="ECO:0000256" key="5">
    <source>
        <dbReference type="ARBA" id="ARBA00022989"/>
    </source>
</evidence>
<dbReference type="PANTHER" id="PTHR43652">
    <property type="entry name" value="BASIC AMINO ACID ANTIPORTER YFCC-RELATED"/>
    <property type="match status" value="1"/>
</dbReference>
<feature type="domain" description="RCK C-terminal" evidence="8">
    <location>
        <begin position="207"/>
        <end position="292"/>
    </location>
</feature>
<evidence type="ECO:0000256" key="4">
    <source>
        <dbReference type="ARBA" id="ARBA00022737"/>
    </source>
</evidence>
<evidence type="ECO:0000256" key="7">
    <source>
        <dbReference type="SAM" id="Phobius"/>
    </source>
</evidence>
<feature type="transmembrane region" description="Helical" evidence="7">
    <location>
        <begin position="529"/>
        <end position="550"/>
    </location>
</feature>
<gene>
    <name evidence="9" type="ORF">SAMN06265218_10199</name>
</gene>
<evidence type="ECO:0000313" key="9">
    <source>
        <dbReference type="EMBL" id="SMO33891.1"/>
    </source>
</evidence>
<dbReference type="CDD" id="cd01115">
    <property type="entry name" value="SLC13_permease"/>
    <property type="match status" value="1"/>
</dbReference>
<dbReference type="Pfam" id="PF03600">
    <property type="entry name" value="CitMHS"/>
    <property type="match status" value="1"/>
</dbReference>
<evidence type="ECO:0000259" key="8">
    <source>
        <dbReference type="PROSITE" id="PS51202"/>
    </source>
</evidence>
<dbReference type="InterPro" id="IPR036721">
    <property type="entry name" value="RCK_C_sf"/>
</dbReference>
<keyword evidence="2" id="KW-0813">Transport</keyword>
<dbReference type="GO" id="GO:0008324">
    <property type="term" value="F:monoatomic cation transmembrane transporter activity"/>
    <property type="evidence" value="ECO:0007669"/>
    <property type="project" value="InterPro"/>
</dbReference>
<evidence type="ECO:0000256" key="2">
    <source>
        <dbReference type="ARBA" id="ARBA00022448"/>
    </source>
</evidence>
<dbReference type="OrthoDB" id="9765532at2"/>
<dbReference type="InterPro" id="IPR051679">
    <property type="entry name" value="DASS-Related_Transporters"/>
</dbReference>
<dbReference type="PROSITE" id="PS51202">
    <property type="entry name" value="RCK_C"/>
    <property type="match status" value="2"/>
</dbReference>
<feature type="transmembrane region" description="Helical" evidence="7">
    <location>
        <begin position="403"/>
        <end position="434"/>
    </location>
</feature>
<dbReference type="GO" id="GO:0005886">
    <property type="term" value="C:plasma membrane"/>
    <property type="evidence" value="ECO:0007669"/>
    <property type="project" value="TreeGrafter"/>
</dbReference>
<keyword evidence="5 7" id="KW-1133">Transmembrane helix</keyword>
<name>A0A521AGG0_9BACT</name>
<sequence>MSFEIIFVFFLLAAALALFSTDYVSFDIAALLIMISLLATGILSPSEGLAGFSNPATLTVAAMFVLSEGLRRTGLLNTIGQLFTERIKENYWGGLIQMLLFISFCSAFINNTAVVVIFIPIVIHIANRIDVSPSKLLMPLSFAGIFGGTCTLIGTSTNILVSSIAQDQGMEPFSMFSFAPVGLMFLASGFIYLFVYGIPRIPARREHKQLTKGYKMQEYLTDVVVTEESDLAGHIFHPEELTNALDLDVLRIFKPDSDSSAQRNEVKIEAGDILRIRGSAKEIDKLLKSNEFMLKPAHEWTDTDLMKGRDALVEAVIAPESSLIGKTLESVDFFERFGAVPLAVRQHGELQQEKLGKLKLEGGSTILLSMSKDRVQEVDRNPSFIVASEIGEMRSRPDKTFPVLAIMLGVVAAAALNIVPIVVSALAGVALMVLTGCISAEEAYQAVNWKVIILLAGVIPLGTAMNKTGAASLMADQMIFWLSGLGPRAVLSGFFGLTMGITAIMSNNASAALLAPIAIQTAQSLDVNAYPFLFAVTFAASLSFITPFGYQTNTLIYGAGKYEFTDFTKIGLPLNILFWILATIFIPVIWPF</sequence>
<dbReference type="GO" id="GO:0006813">
    <property type="term" value="P:potassium ion transport"/>
    <property type="evidence" value="ECO:0007669"/>
    <property type="project" value="InterPro"/>
</dbReference>
<dbReference type="PANTHER" id="PTHR43652:SF2">
    <property type="entry name" value="BASIC AMINO ACID ANTIPORTER YFCC-RELATED"/>
    <property type="match status" value="1"/>
</dbReference>
<protein>
    <submittedName>
        <fullName evidence="9">Di-and tricarboxylate transporter</fullName>
    </submittedName>
</protein>
<evidence type="ECO:0000256" key="1">
    <source>
        <dbReference type="ARBA" id="ARBA00004141"/>
    </source>
</evidence>
<dbReference type="AlphaFoldDB" id="A0A521AGG0"/>
<feature type="domain" description="RCK C-terminal" evidence="8">
    <location>
        <begin position="300"/>
        <end position="384"/>
    </location>
</feature>